<gene>
    <name evidence="2" type="ORF">ZT3D7_G28</name>
</gene>
<proteinExistence type="predicted"/>
<evidence type="ECO:0000313" key="2">
    <source>
        <dbReference type="EMBL" id="SMQ44884.1"/>
    </source>
</evidence>
<feature type="region of interest" description="Disordered" evidence="1">
    <location>
        <begin position="46"/>
        <end position="75"/>
    </location>
</feature>
<feature type="compositionally biased region" description="Low complexity" evidence="1">
    <location>
        <begin position="58"/>
        <end position="73"/>
    </location>
</feature>
<dbReference type="AlphaFoldDB" id="A0A1X7RBT5"/>
<protein>
    <submittedName>
        <fullName evidence="2">Uncharacterized protein</fullName>
    </submittedName>
</protein>
<organism evidence="2 3">
    <name type="scientific">Zymoseptoria tritici (strain ST99CH_3D7)</name>
    <dbReference type="NCBI Taxonomy" id="1276538"/>
    <lineage>
        <taxon>Eukaryota</taxon>
        <taxon>Fungi</taxon>
        <taxon>Dikarya</taxon>
        <taxon>Ascomycota</taxon>
        <taxon>Pezizomycotina</taxon>
        <taxon>Dothideomycetes</taxon>
        <taxon>Dothideomycetidae</taxon>
        <taxon>Mycosphaerellales</taxon>
        <taxon>Mycosphaerellaceae</taxon>
        <taxon>Zymoseptoria</taxon>
    </lineage>
</organism>
<reference evidence="2 3" key="1">
    <citation type="submission" date="2016-06" db="EMBL/GenBank/DDBJ databases">
        <authorList>
            <person name="Kjaerup R.B."/>
            <person name="Dalgaard T.S."/>
            <person name="Juul-Madsen H.R."/>
        </authorList>
    </citation>
    <scope>NUCLEOTIDE SEQUENCE [LARGE SCALE GENOMIC DNA]</scope>
</reference>
<evidence type="ECO:0000256" key="1">
    <source>
        <dbReference type="SAM" id="MobiDB-lite"/>
    </source>
</evidence>
<accession>A0A1X7RBT5</accession>
<name>A0A1X7RBT5_ZYMT9</name>
<evidence type="ECO:0000313" key="3">
    <source>
        <dbReference type="Proteomes" id="UP000215127"/>
    </source>
</evidence>
<dbReference type="Proteomes" id="UP000215127">
    <property type="component" value="Chromosome 1"/>
</dbReference>
<dbReference type="EMBL" id="LT853692">
    <property type="protein sequence ID" value="SMQ44884.1"/>
    <property type="molecule type" value="Genomic_DNA"/>
</dbReference>
<keyword evidence="3" id="KW-1185">Reference proteome</keyword>
<sequence length="138" mass="15493">MSVRYHRPDWDGTAKTCLISMLCSTTDLRRSVGSIMAIKTPHRPDLRTATFRPDCLPSSGRETSHDTSSSSVRSDVRATTLVEFRDKDQGARSRLEAWSSIMNAVAMSRTTEKIARTSSRREHRDTGKTERMVVFVSG</sequence>